<dbReference type="AlphaFoldDB" id="A0A1W6K1M3"/>
<protein>
    <submittedName>
        <fullName evidence="1">Uncharacterized protein</fullName>
    </submittedName>
</protein>
<dbReference type="Proteomes" id="UP000193404">
    <property type="component" value="Chromosome"/>
</dbReference>
<gene>
    <name evidence="1" type="ORF">B6F84_10305</name>
</gene>
<evidence type="ECO:0000313" key="2">
    <source>
        <dbReference type="Proteomes" id="UP000193404"/>
    </source>
</evidence>
<organism evidence="1 2">
    <name type="scientific">Acidianus manzaensis</name>
    <dbReference type="NCBI Taxonomy" id="282676"/>
    <lineage>
        <taxon>Archaea</taxon>
        <taxon>Thermoproteota</taxon>
        <taxon>Thermoprotei</taxon>
        <taxon>Sulfolobales</taxon>
        <taxon>Sulfolobaceae</taxon>
        <taxon>Acidianus</taxon>
    </lineage>
</organism>
<proteinExistence type="predicted"/>
<evidence type="ECO:0000313" key="1">
    <source>
        <dbReference type="EMBL" id="ARM76372.1"/>
    </source>
</evidence>
<dbReference type="RefSeq" id="WP_148692162.1">
    <property type="nucleotide sequence ID" value="NZ_CP020477.1"/>
</dbReference>
<dbReference type="GeneID" id="41591320"/>
<dbReference type="KEGG" id="aman:B6F84_10305"/>
<reference evidence="1 2" key="1">
    <citation type="submission" date="2017-03" db="EMBL/GenBank/DDBJ databases">
        <title>Sulfur activation and transportation mechanism of thermophilic Archaea Acidianus manzaensis YN-25.</title>
        <authorList>
            <person name="Ma Y."/>
            <person name="Yang Y."/>
            <person name="Xia J."/>
        </authorList>
    </citation>
    <scope>NUCLEOTIDE SEQUENCE [LARGE SCALE GENOMIC DNA]</scope>
    <source>
        <strain evidence="1 2">YN-25</strain>
    </source>
</reference>
<name>A0A1W6K1M3_9CREN</name>
<dbReference type="EMBL" id="CP020477">
    <property type="protein sequence ID" value="ARM76372.1"/>
    <property type="molecule type" value="Genomic_DNA"/>
</dbReference>
<keyword evidence="2" id="KW-1185">Reference proteome</keyword>
<sequence>MSSCKEFDGLAATEYNIKRAEQCLKLTFLYIDRTTDPPLLRYIPFHDDYEIIGWIRKTGDDIQGSIDVEKDVADNLDDGTYFVIRFKNGKEILLDEDQLRHIDTLLKLKFALKK</sequence>
<accession>A0A1W6K1M3</accession>